<reference evidence="1" key="1">
    <citation type="submission" date="2023-10" db="EMBL/GenBank/DDBJ databases">
        <authorList>
            <person name="Domelevo Entfellner J.-B."/>
        </authorList>
    </citation>
    <scope>NUCLEOTIDE SEQUENCE</scope>
</reference>
<name>A0AA86SLL7_9FABA</name>
<dbReference type="Gramene" id="rna-AYBTSS11_LOCUS11372">
    <property type="protein sequence ID" value="CAJ1943468.1"/>
    <property type="gene ID" value="gene-AYBTSS11_LOCUS11372"/>
</dbReference>
<dbReference type="EMBL" id="OY731400">
    <property type="protein sequence ID" value="CAJ1943468.1"/>
    <property type="molecule type" value="Genomic_DNA"/>
</dbReference>
<keyword evidence="2" id="KW-1185">Reference proteome</keyword>
<organism evidence="1 2">
    <name type="scientific">Sphenostylis stenocarpa</name>
    <dbReference type="NCBI Taxonomy" id="92480"/>
    <lineage>
        <taxon>Eukaryota</taxon>
        <taxon>Viridiplantae</taxon>
        <taxon>Streptophyta</taxon>
        <taxon>Embryophyta</taxon>
        <taxon>Tracheophyta</taxon>
        <taxon>Spermatophyta</taxon>
        <taxon>Magnoliopsida</taxon>
        <taxon>eudicotyledons</taxon>
        <taxon>Gunneridae</taxon>
        <taxon>Pentapetalae</taxon>
        <taxon>rosids</taxon>
        <taxon>fabids</taxon>
        <taxon>Fabales</taxon>
        <taxon>Fabaceae</taxon>
        <taxon>Papilionoideae</taxon>
        <taxon>50 kb inversion clade</taxon>
        <taxon>NPAAA clade</taxon>
        <taxon>indigoferoid/millettioid clade</taxon>
        <taxon>Phaseoleae</taxon>
        <taxon>Sphenostylis</taxon>
    </lineage>
</organism>
<dbReference type="AlphaFoldDB" id="A0AA86SLL7"/>
<evidence type="ECO:0000313" key="1">
    <source>
        <dbReference type="EMBL" id="CAJ1943468.1"/>
    </source>
</evidence>
<dbReference type="Proteomes" id="UP001189624">
    <property type="component" value="Chromosome 3"/>
</dbReference>
<accession>A0AA86SLL7</accession>
<sequence length="81" mass="9016">MQVLSVAICCTTEHEWKQNVSPENDGVRLILTGFDFCDVEIESIANLTQLLSVTGRKKEVRCLELKPGVAQNSVGLAWKRV</sequence>
<protein>
    <submittedName>
        <fullName evidence="1">Uncharacterized protein</fullName>
    </submittedName>
</protein>
<gene>
    <name evidence="1" type="ORF">AYBTSS11_LOCUS11372</name>
</gene>
<evidence type="ECO:0000313" key="2">
    <source>
        <dbReference type="Proteomes" id="UP001189624"/>
    </source>
</evidence>
<proteinExistence type="predicted"/>